<dbReference type="EMBL" id="JBHUOF010000021">
    <property type="protein sequence ID" value="MFD2800882.1"/>
    <property type="molecule type" value="Genomic_DNA"/>
</dbReference>
<sequence length="137" mass="14342">MALQSVWIRTLSDGLVRADQVIGISAHRTPSLSGKPGRWLLTAALNAPAGSGDANGWDMANLHRTLLQSDLEPQRAPESLARLLAQLSASGAAGIVTPRVLTAGDVRFDFEPFDGGNGHAGEMPFADMAPRETVGVG</sequence>
<evidence type="ECO:0000313" key="1">
    <source>
        <dbReference type="EMBL" id="MFD2800882.1"/>
    </source>
</evidence>
<protein>
    <submittedName>
        <fullName evidence="1">Uncharacterized protein</fullName>
    </submittedName>
</protein>
<gene>
    <name evidence="1" type="ORF">ACFS2C_15930</name>
</gene>
<keyword evidence="2" id="KW-1185">Reference proteome</keyword>
<proteinExistence type="predicted"/>
<evidence type="ECO:0000313" key="2">
    <source>
        <dbReference type="Proteomes" id="UP001597478"/>
    </source>
</evidence>
<dbReference type="Proteomes" id="UP001597478">
    <property type="component" value="Unassembled WGS sequence"/>
</dbReference>
<comment type="caution">
    <text evidence="1">The sequence shown here is derived from an EMBL/GenBank/DDBJ whole genome shotgun (WGS) entry which is preliminary data.</text>
</comment>
<name>A0ABW5WAW7_9PSEU</name>
<organism evidence="1 2">
    <name type="scientific">Prauserella oleivorans</name>
    <dbReference type="NCBI Taxonomy" id="1478153"/>
    <lineage>
        <taxon>Bacteria</taxon>
        <taxon>Bacillati</taxon>
        <taxon>Actinomycetota</taxon>
        <taxon>Actinomycetes</taxon>
        <taxon>Pseudonocardiales</taxon>
        <taxon>Pseudonocardiaceae</taxon>
        <taxon>Prauserella</taxon>
    </lineage>
</organism>
<dbReference type="RefSeq" id="WP_377390736.1">
    <property type="nucleotide sequence ID" value="NZ_JBHSAN010000024.1"/>
</dbReference>
<accession>A0ABW5WAW7</accession>
<reference evidence="2" key="1">
    <citation type="journal article" date="2019" name="Int. J. Syst. Evol. Microbiol.">
        <title>The Global Catalogue of Microorganisms (GCM) 10K type strain sequencing project: providing services to taxonomists for standard genome sequencing and annotation.</title>
        <authorList>
            <consortium name="The Broad Institute Genomics Platform"/>
            <consortium name="The Broad Institute Genome Sequencing Center for Infectious Disease"/>
            <person name="Wu L."/>
            <person name="Ma J."/>
        </authorList>
    </citation>
    <scope>NUCLEOTIDE SEQUENCE [LARGE SCALE GENOMIC DNA]</scope>
    <source>
        <strain evidence="2">IBRC-M 10906</strain>
    </source>
</reference>